<dbReference type="Proteomes" id="UP000662914">
    <property type="component" value="Chromosome"/>
</dbReference>
<evidence type="ECO:0000313" key="4">
    <source>
        <dbReference type="EMBL" id="BBO21716.1"/>
    </source>
</evidence>
<dbReference type="GO" id="GO:0016020">
    <property type="term" value="C:membrane"/>
    <property type="evidence" value="ECO:0007669"/>
    <property type="project" value="InterPro"/>
</dbReference>
<organism evidence="4 5">
    <name type="scientific">Candidatus Desulfobacillus denitrificans</name>
    <dbReference type="NCBI Taxonomy" id="2608985"/>
    <lineage>
        <taxon>Bacteria</taxon>
        <taxon>Pseudomonadati</taxon>
        <taxon>Pseudomonadota</taxon>
        <taxon>Betaproteobacteria</taxon>
        <taxon>Candidatus Desulfobacillus</taxon>
    </lineage>
</organism>
<dbReference type="PANTHER" id="PTHR37423">
    <property type="entry name" value="SOLUBLE LYTIC MUREIN TRANSGLYCOSYLASE-RELATED"/>
    <property type="match status" value="1"/>
</dbReference>
<name>A0A809RZV9_9PROT</name>
<dbReference type="SUPFAM" id="SSF53955">
    <property type="entry name" value="Lysozyme-like"/>
    <property type="match status" value="1"/>
</dbReference>
<evidence type="ECO:0000259" key="3">
    <source>
        <dbReference type="Pfam" id="PF01464"/>
    </source>
</evidence>
<dbReference type="AlphaFoldDB" id="A0A809RZV9"/>
<dbReference type="GO" id="GO:0000270">
    <property type="term" value="P:peptidoglycan metabolic process"/>
    <property type="evidence" value="ECO:0007669"/>
    <property type="project" value="InterPro"/>
</dbReference>
<gene>
    <name evidence="4" type="ORF">DSYM_24150</name>
</gene>
<dbReference type="CDD" id="cd00254">
    <property type="entry name" value="LT-like"/>
    <property type="match status" value="1"/>
</dbReference>
<dbReference type="InterPro" id="IPR023346">
    <property type="entry name" value="Lysozyme-like_dom_sf"/>
</dbReference>
<feature type="domain" description="Transglycosylase SLT" evidence="3">
    <location>
        <begin position="56"/>
        <end position="152"/>
    </location>
</feature>
<sequence length="197" mass="21333">MSGARAMALLLACAAALGAGPSLSAPQHRLAAGMQAYRLAGAQEVLPERPYAALLAAAARRHGLDAALLHALVAVESGYDARARSPKGALGLMQLMPETARRYRVRDPFDPGQNIAAGTAYLRDLLGMFDGDLTLALAAYNAGEAAVLRHGRRLPPYDETREYVPRVLAHYERLRRDSATRSPYRLVADWRARVTTD</sequence>
<evidence type="ECO:0000256" key="1">
    <source>
        <dbReference type="ARBA" id="ARBA00007734"/>
    </source>
</evidence>
<feature type="chain" id="PRO_5035178136" description="Transglycosylase SLT domain-containing protein" evidence="2">
    <location>
        <begin position="25"/>
        <end position="197"/>
    </location>
</feature>
<protein>
    <recommendedName>
        <fullName evidence="3">Transglycosylase SLT domain-containing protein</fullName>
    </recommendedName>
</protein>
<dbReference type="KEGG" id="ddz:DSYM_24150"/>
<dbReference type="PROSITE" id="PS00922">
    <property type="entry name" value="TRANSGLYCOSYLASE"/>
    <property type="match status" value="1"/>
</dbReference>
<evidence type="ECO:0000256" key="2">
    <source>
        <dbReference type="SAM" id="SignalP"/>
    </source>
</evidence>
<proteinExistence type="inferred from homology"/>
<accession>A0A809RZV9</accession>
<evidence type="ECO:0000313" key="5">
    <source>
        <dbReference type="Proteomes" id="UP000662914"/>
    </source>
</evidence>
<dbReference type="Gene3D" id="1.10.530.10">
    <property type="match status" value="1"/>
</dbReference>
<dbReference type="Pfam" id="PF01464">
    <property type="entry name" value="SLT"/>
    <property type="match status" value="1"/>
</dbReference>
<dbReference type="PANTHER" id="PTHR37423:SF2">
    <property type="entry name" value="MEMBRANE-BOUND LYTIC MUREIN TRANSGLYCOSYLASE C"/>
    <property type="match status" value="1"/>
</dbReference>
<dbReference type="EMBL" id="AP021857">
    <property type="protein sequence ID" value="BBO21716.1"/>
    <property type="molecule type" value="Genomic_DNA"/>
</dbReference>
<dbReference type="GO" id="GO:0008933">
    <property type="term" value="F:peptidoglycan lytic transglycosylase activity"/>
    <property type="evidence" value="ECO:0007669"/>
    <property type="project" value="InterPro"/>
</dbReference>
<dbReference type="InterPro" id="IPR000189">
    <property type="entry name" value="Transglyc_AS"/>
</dbReference>
<dbReference type="InterPro" id="IPR008258">
    <property type="entry name" value="Transglycosylase_SLT_dom_1"/>
</dbReference>
<feature type="signal peptide" evidence="2">
    <location>
        <begin position="1"/>
        <end position="24"/>
    </location>
</feature>
<reference evidence="4" key="1">
    <citation type="journal article" name="DNA Res.">
        <title>The physiological potential of anammox bacteria as revealed by their core genome structure.</title>
        <authorList>
            <person name="Okubo T."/>
            <person name="Toyoda A."/>
            <person name="Fukuhara K."/>
            <person name="Uchiyama I."/>
            <person name="Harigaya Y."/>
            <person name="Kuroiwa M."/>
            <person name="Suzuki T."/>
            <person name="Murakami Y."/>
            <person name="Suwa Y."/>
            <person name="Takami H."/>
        </authorList>
    </citation>
    <scope>NUCLEOTIDE SEQUENCE</scope>
    <source>
        <strain evidence="4">317325-3</strain>
    </source>
</reference>
<comment type="similarity">
    <text evidence="1">Belongs to the transglycosylase Slt family.</text>
</comment>
<keyword evidence="2" id="KW-0732">Signal</keyword>